<dbReference type="Proteomes" id="UP001140076">
    <property type="component" value="Unassembled WGS sequence"/>
</dbReference>
<accession>A0A9X3NPQ4</accession>
<evidence type="ECO:0000256" key="1">
    <source>
        <dbReference type="SAM" id="MobiDB-lite"/>
    </source>
</evidence>
<name>A0A9X3NPQ4_9ACTN</name>
<feature type="signal peptide" evidence="2">
    <location>
        <begin position="1"/>
        <end position="22"/>
    </location>
</feature>
<comment type="caution">
    <text evidence="3">The sequence shown here is derived from an EMBL/GenBank/DDBJ whole genome shotgun (WGS) entry which is preliminary data.</text>
</comment>
<keyword evidence="4" id="KW-1185">Reference proteome</keyword>
<evidence type="ECO:0000256" key="2">
    <source>
        <dbReference type="SAM" id="SignalP"/>
    </source>
</evidence>
<dbReference type="EMBL" id="JAJAQC010000028">
    <property type="protein sequence ID" value="MDA0565981.1"/>
    <property type="molecule type" value="Genomic_DNA"/>
</dbReference>
<keyword evidence="2" id="KW-0732">Signal</keyword>
<dbReference type="AlphaFoldDB" id="A0A9X3NPQ4"/>
<proteinExistence type="predicted"/>
<gene>
    <name evidence="3" type="ORF">LG943_16905</name>
</gene>
<evidence type="ECO:0000313" key="4">
    <source>
        <dbReference type="Proteomes" id="UP001140076"/>
    </source>
</evidence>
<feature type="compositionally biased region" description="Basic and acidic residues" evidence="1">
    <location>
        <begin position="35"/>
        <end position="44"/>
    </location>
</feature>
<evidence type="ECO:0000313" key="3">
    <source>
        <dbReference type="EMBL" id="MDA0565981.1"/>
    </source>
</evidence>
<dbReference type="RefSeq" id="WP_270073238.1">
    <property type="nucleotide sequence ID" value="NZ_JAJAQC010000028.1"/>
</dbReference>
<feature type="chain" id="PRO_5040750102" evidence="2">
    <location>
        <begin position="23"/>
        <end position="75"/>
    </location>
</feature>
<protein>
    <submittedName>
        <fullName evidence="3">Uncharacterized protein</fullName>
    </submittedName>
</protein>
<organism evidence="3 4">
    <name type="scientific">Streptomonospora mangrovi</name>
    <dbReference type="NCBI Taxonomy" id="2883123"/>
    <lineage>
        <taxon>Bacteria</taxon>
        <taxon>Bacillati</taxon>
        <taxon>Actinomycetota</taxon>
        <taxon>Actinomycetes</taxon>
        <taxon>Streptosporangiales</taxon>
        <taxon>Nocardiopsidaceae</taxon>
        <taxon>Streptomonospora</taxon>
    </lineage>
</organism>
<feature type="region of interest" description="Disordered" evidence="1">
    <location>
        <begin position="25"/>
        <end position="75"/>
    </location>
</feature>
<feature type="compositionally biased region" description="Basic and acidic residues" evidence="1">
    <location>
        <begin position="54"/>
        <end position="63"/>
    </location>
</feature>
<reference evidence="3" key="1">
    <citation type="submission" date="2021-10" db="EMBL/GenBank/DDBJ databases">
        <title>Streptomonospora sp. nov., isolated from mangrove soil.</title>
        <authorList>
            <person name="Chen X."/>
            <person name="Ge X."/>
            <person name="Liu W."/>
        </authorList>
    </citation>
    <scope>NUCLEOTIDE SEQUENCE</scope>
    <source>
        <strain evidence="3">S1-112</strain>
    </source>
</reference>
<sequence length="75" mass="7540">MLTVVIVAAVVVAAFAVGMALAASMGKGEGSDGPAPDRRRERPDLGALVPRARTAPDDARTPDDLSGSAAGPRVN</sequence>